<gene>
    <name evidence="4" type="ORF">GPY61_05920</name>
</gene>
<protein>
    <submittedName>
        <fullName evidence="4">FAD-binding protein</fullName>
    </submittedName>
</protein>
<keyword evidence="2" id="KW-0560">Oxidoreductase</keyword>
<comment type="caution">
    <text evidence="4">The sequence shown here is derived from an EMBL/GenBank/DDBJ whole genome shotgun (WGS) entry which is preliminary data.</text>
</comment>
<feature type="domain" description="FAD/NAD(P)-binding" evidence="3">
    <location>
        <begin position="13"/>
        <end position="299"/>
    </location>
</feature>
<dbReference type="InterPro" id="IPR050097">
    <property type="entry name" value="Ferredoxin-NADP_redctase_2"/>
</dbReference>
<dbReference type="RefSeq" id="WP_160407638.1">
    <property type="nucleotide sequence ID" value="NZ_WSES01000002.1"/>
</dbReference>
<dbReference type="Gene3D" id="3.50.50.60">
    <property type="entry name" value="FAD/NAD(P)-binding domain"/>
    <property type="match status" value="2"/>
</dbReference>
<evidence type="ECO:0000259" key="3">
    <source>
        <dbReference type="Pfam" id="PF07992"/>
    </source>
</evidence>
<dbReference type="SUPFAM" id="SSF51905">
    <property type="entry name" value="FAD/NAD(P)-binding domain"/>
    <property type="match status" value="1"/>
</dbReference>
<organism evidence="4 5">
    <name type="scientific">Massilia cellulosiltytica</name>
    <dbReference type="NCBI Taxonomy" id="2683234"/>
    <lineage>
        <taxon>Bacteria</taxon>
        <taxon>Pseudomonadati</taxon>
        <taxon>Pseudomonadota</taxon>
        <taxon>Betaproteobacteria</taxon>
        <taxon>Burkholderiales</taxon>
        <taxon>Oxalobacteraceae</taxon>
        <taxon>Telluria group</taxon>
        <taxon>Massilia</taxon>
    </lineage>
</organism>
<evidence type="ECO:0000256" key="1">
    <source>
        <dbReference type="ARBA" id="ARBA00022630"/>
    </source>
</evidence>
<dbReference type="EMBL" id="WSES01000002">
    <property type="protein sequence ID" value="MVW59460.1"/>
    <property type="molecule type" value="Genomic_DNA"/>
</dbReference>
<dbReference type="InterPro" id="IPR023753">
    <property type="entry name" value="FAD/NAD-binding_dom"/>
</dbReference>
<dbReference type="Proteomes" id="UP000443353">
    <property type="component" value="Unassembled WGS sequence"/>
</dbReference>
<keyword evidence="1" id="KW-0285">Flavoprotein</keyword>
<evidence type="ECO:0000256" key="2">
    <source>
        <dbReference type="ARBA" id="ARBA00023002"/>
    </source>
</evidence>
<dbReference type="PANTHER" id="PTHR48105">
    <property type="entry name" value="THIOREDOXIN REDUCTASE 1-RELATED-RELATED"/>
    <property type="match status" value="1"/>
</dbReference>
<keyword evidence="5" id="KW-1185">Reference proteome</keyword>
<dbReference type="Pfam" id="PF07992">
    <property type="entry name" value="Pyr_redox_2"/>
    <property type="match status" value="1"/>
</dbReference>
<reference evidence="4 5" key="1">
    <citation type="submission" date="2019-12" db="EMBL/GenBank/DDBJ databases">
        <authorList>
            <person name="Li C."/>
            <person name="Zhao J."/>
        </authorList>
    </citation>
    <scope>NUCLEOTIDE SEQUENCE [LARGE SCALE GENOMIC DNA]</scope>
    <source>
        <strain evidence="4 5">NEAU-DD11</strain>
    </source>
</reference>
<proteinExistence type="predicted"/>
<dbReference type="InterPro" id="IPR036188">
    <property type="entry name" value="FAD/NAD-bd_sf"/>
</dbReference>
<name>A0A7X3FWR0_9BURK</name>
<accession>A0A7X3FWR0</accession>
<dbReference type="AlphaFoldDB" id="A0A7X3FWR0"/>
<sequence length="329" mass="34843">MPTSSELATAHVYDTLIVGGGPGGLTAAIYLRRFTRNVALVDKGNSRLRLIPVSHNYPGFPEGVPGHILLGNLASQLQRYGGSVMPGEIVDLRIEDGLFVGDYQPEGIDDIVQVRAHTVLLATGVADAGLPIENWREAVAFGSVRLCPVCDGFDVIDKRIAVATSDVNPVGHALFMRTFSADVTLFERGAPSMLSADDRRRLDAAGVRIVDSPLLSVTLDASMKPVLHTDDGQDHEADVFYPMLGENARSGLAAKLGARTAQCDEIVVDDHQQTTVPGLYAIGDVVVGLNQIAVAAGQAARAAVRIHNQLPPALRPARPHLDAAPGTSA</sequence>
<dbReference type="PRINTS" id="PR00469">
    <property type="entry name" value="PNDRDTASEII"/>
</dbReference>
<evidence type="ECO:0000313" key="4">
    <source>
        <dbReference type="EMBL" id="MVW59460.1"/>
    </source>
</evidence>
<evidence type="ECO:0000313" key="5">
    <source>
        <dbReference type="Proteomes" id="UP000443353"/>
    </source>
</evidence>
<dbReference type="PRINTS" id="PR00368">
    <property type="entry name" value="FADPNR"/>
</dbReference>
<dbReference type="GO" id="GO:0016491">
    <property type="term" value="F:oxidoreductase activity"/>
    <property type="evidence" value="ECO:0007669"/>
    <property type="project" value="UniProtKB-KW"/>
</dbReference>